<organism evidence="2 3">
    <name type="scientific">Mytilus galloprovincialis</name>
    <name type="common">Mediterranean mussel</name>
    <dbReference type="NCBI Taxonomy" id="29158"/>
    <lineage>
        <taxon>Eukaryota</taxon>
        <taxon>Metazoa</taxon>
        <taxon>Spiralia</taxon>
        <taxon>Lophotrochozoa</taxon>
        <taxon>Mollusca</taxon>
        <taxon>Bivalvia</taxon>
        <taxon>Autobranchia</taxon>
        <taxon>Pteriomorphia</taxon>
        <taxon>Mytilida</taxon>
        <taxon>Mytiloidea</taxon>
        <taxon>Mytilidae</taxon>
        <taxon>Mytilinae</taxon>
        <taxon>Mytilus</taxon>
    </lineage>
</organism>
<proteinExistence type="predicted"/>
<reference evidence="2" key="1">
    <citation type="submission" date="2018-11" db="EMBL/GenBank/DDBJ databases">
        <authorList>
            <person name="Alioto T."/>
            <person name="Alioto T."/>
        </authorList>
    </citation>
    <scope>NUCLEOTIDE SEQUENCE</scope>
</reference>
<gene>
    <name evidence="2" type="ORF">MGAL_10B040829</name>
</gene>
<feature type="region of interest" description="Disordered" evidence="1">
    <location>
        <begin position="266"/>
        <end position="295"/>
    </location>
</feature>
<protein>
    <submittedName>
        <fullName evidence="2">Uncharacterized protein</fullName>
    </submittedName>
</protein>
<sequence>MKSDINPDYLKSIKTDPYLELLFKLFWCRKLINEGNADNYIVNNCLLQFYRKHFQENQPAFIAMIIGITDNLSQKSLLKEILQCFLRRYLKTVTSMATKKHGNMGQEWNEKLKNTDEKGKQNLIYAQCASIFSGKKMKNVEIKQYLRKLNMKGPEDENETEMQSEQVKLLILFILLLLLTALGHKSAKLKKFLSLKYEYDMASLYLLWCSGDIEVHPGPPWTTKQLEHDSEQKRKWLQDINSILLKFYWGIPTQSKPKNLWLKENQPEQWPSDKPFYDTKNASKDLKQQDNNVKF</sequence>
<keyword evidence="3" id="KW-1185">Reference proteome</keyword>
<dbReference type="AlphaFoldDB" id="A0A8B6DTQ5"/>
<accession>A0A8B6DTQ5</accession>
<dbReference type="Proteomes" id="UP000596742">
    <property type="component" value="Unassembled WGS sequence"/>
</dbReference>
<comment type="caution">
    <text evidence="2">The sequence shown here is derived from an EMBL/GenBank/DDBJ whole genome shotgun (WGS) entry which is preliminary data.</text>
</comment>
<evidence type="ECO:0000256" key="1">
    <source>
        <dbReference type="SAM" id="MobiDB-lite"/>
    </source>
</evidence>
<name>A0A8B6DTQ5_MYTGA</name>
<evidence type="ECO:0000313" key="3">
    <source>
        <dbReference type="Proteomes" id="UP000596742"/>
    </source>
</evidence>
<dbReference type="EMBL" id="UYJE01003920">
    <property type="protein sequence ID" value="VDI23376.1"/>
    <property type="molecule type" value="Genomic_DNA"/>
</dbReference>
<dbReference type="OrthoDB" id="10486114at2759"/>
<feature type="compositionally biased region" description="Basic and acidic residues" evidence="1">
    <location>
        <begin position="275"/>
        <end position="288"/>
    </location>
</feature>
<evidence type="ECO:0000313" key="2">
    <source>
        <dbReference type="EMBL" id="VDI23376.1"/>
    </source>
</evidence>